<dbReference type="SUPFAM" id="SSF141868">
    <property type="entry name" value="EAL domain-like"/>
    <property type="match status" value="1"/>
</dbReference>
<dbReference type="NCBIfam" id="TIGR00229">
    <property type="entry name" value="sensory_box"/>
    <property type="match status" value="1"/>
</dbReference>
<dbReference type="InterPro" id="IPR000160">
    <property type="entry name" value="GGDEF_dom"/>
</dbReference>
<dbReference type="InterPro" id="IPR013655">
    <property type="entry name" value="PAS_fold_3"/>
</dbReference>
<dbReference type="FunFam" id="3.30.70.270:FF:000001">
    <property type="entry name" value="Diguanylate cyclase domain protein"/>
    <property type="match status" value="1"/>
</dbReference>
<dbReference type="Gene3D" id="2.60.40.10">
    <property type="entry name" value="Immunoglobulins"/>
    <property type="match status" value="1"/>
</dbReference>
<keyword evidence="6" id="KW-1185">Reference proteome</keyword>
<dbReference type="CDD" id="cd00130">
    <property type="entry name" value="PAS"/>
    <property type="match status" value="1"/>
</dbReference>
<dbReference type="Gene3D" id="3.20.20.450">
    <property type="entry name" value="EAL domain"/>
    <property type="match status" value="1"/>
</dbReference>
<dbReference type="Pfam" id="PF00563">
    <property type="entry name" value="EAL"/>
    <property type="match status" value="1"/>
</dbReference>
<feature type="domain" description="PAC" evidence="2">
    <location>
        <begin position="885"/>
        <end position="938"/>
    </location>
</feature>
<dbReference type="Gene3D" id="2.130.10.10">
    <property type="entry name" value="YVTN repeat-like/Quinoprotein amine dehydrogenase"/>
    <property type="match status" value="2"/>
</dbReference>
<accession>A0A0U3API6</accession>
<dbReference type="EMBL" id="CP013650">
    <property type="protein sequence ID" value="ALS99826.1"/>
    <property type="molecule type" value="Genomic_DNA"/>
</dbReference>
<dbReference type="InterPro" id="IPR001610">
    <property type="entry name" value="PAC"/>
</dbReference>
<proteinExistence type="predicted"/>
<dbReference type="InterPro" id="IPR052155">
    <property type="entry name" value="Biofilm_reg_signaling"/>
</dbReference>
<feature type="domain" description="PAC" evidence="2">
    <location>
        <begin position="1007"/>
        <end position="1060"/>
    </location>
</feature>
<dbReference type="SUPFAM" id="SSF63829">
    <property type="entry name" value="Calcium-dependent phosphotriesterase"/>
    <property type="match status" value="4"/>
</dbReference>
<dbReference type="GO" id="GO:0003824">
    <property type="term" value="F:catalytic activity"/>
    <property type="evidence" value="ECO:0007669"/>
    <property type="project" value="UniProtKB-ARBA"/>
</dbReference>
<evidence type="ECO:0000256" key="1">
    <source>
        <dbReference type="ARBA" id="ARBA00001946"/>
    </source>
</evidence>
<dbReference type="SMART" id="SM00091">
    <property type="entry name" value="PAS"/>
    <property type="match status" value="2"/>
</dbReference>
<dbReference type="NCBIfam" id="TIGR00254">
    <property type="entry name" value="GGDEF"/>
    <property type="match status" value="1"/>
</dbReference>
<feature type="domain" description="GGDEF" evidence="4">
    <location>
        <begin position="1092"/>
        <end position="1225"/>
    </location>
</feature>
<dbReference type="InterPro" id="IPR015943">
    <property type="entry name" value="WD40/YVTN_repeat-like_dom_sf"/>
</dbReference>
<dbReference type="PANTHER" id="PTHR44757:SF2">
    <property type="entry name" value="BIOFILM ARCHITECTURE MAINTENANCE PROTEIN MBAA"/>
    <property type="match status" value="1"/>
</dbReference>
<name>A0A0U3API6_9ALTE</name>
<dbReference type="Pfam" id="PF00990">
    <property type="entry name" value="GGDEF"/>
    <property type="match status" value="1"/>
</dbReference>
<dbReference type="PROSITE" id="PS50883">
    <property type="entry name" value="EAL"/>
    <property type="match status" value="1"/>
</dbReference>
<evidence type="ECO:0000313" key="5">
    <source>
        <dbReference type="EMBL" id="ALS99826.1"/>
    </source>
</evidence>
<dbReference type="InterPro" id="IPR029787">
    <property type="entry name" value="Nucleotide_cyclase"/>
</dbReference>
<comment type="cofactor">
    <cofactor evidence="1">
        <name>Mg(2+)</name>
        <dbReference type="ChEBI" id="CHEBI:18420"/>
    </cofactor>
</comment>
<dbReference type="InterPro" id="IPR011110">
    <property type="entry name" value="Reg_prop"/>
</dbReference>
<dbReference type="STRING" id="1526571.AT746_17190"/>
<dbReference type="PROSITE" id="PS50113">
    <property type="entry name" value="PAC"/>
    <property type="match status" value="2"/>
</dbReference>
<evidence type="ECO:0000313" key="6">
    <source>
        <dbReference type="Proteomes" id="UP000068447"/>
    </source>
</evidence>
<dbReference type="PROSITE" id="PS50887">
    <property type="entry name" value="GGDEF"/>
    <property type="match status" value="1"/>
</dbReference>
<protein>
    <recommendedName>
        <fullName evidence="7">Diguanylate cyclase</fullName>
    </recommendedName>
</protein>
<dbReference type="SMART" id="SM00267">
    <property type="entry name" value="GGDEF"/>
    <property type="match status" value="1"/>
</dbReference>
<dbReference type="InterPro" id="IPR001633">
    <property type="entry name" value="EAL_dom"/>
</dbReference>
<evidence type="ECO:0000259" key="2">
    <source>
        <dbReference type="PROSITE" id="PS50113"/>
    </source>
</evidence>
<dbReference type="Pfam" id="PF07494">
    <property type="entry name" value="Reg_prop"/>
    <property type="match status" value="3"/>
</dbReference>
<dbReference type="InterPro" id="IPR000014">
    <property type="entry name" value="PAS"/>
</dbReference>
<dbReference type="Gene3D" id="3.30.450.20">
    <property type="entry name" value="PAS domain"/>
    <property type="match status" value="2"/>
</dbReference>
<evidence type="ECO:0000259" key="4">
    <source>
        <dbReference type="PROSITE" id="PS50887"/>
    </source>
</evidence>
<dbReference type="Pfam" id="PF08447">
    <property type="entry name" value="PAS_3"/>
    <property type="match status" value="1"/>
</dbReference>
<dbReference type="InterPro" id="IPR000700">
    <property type="entry name" value="PAS-assoc_C"/>
</dbReference>
<sequence length="1502" mass="170581">MPLKSESLPEVGHPKLHRVATEEGLTQGTVNSLLQDKQGFLWLATEDGISRYDGYRVLNYQGETRQLADKIVYSLYQDSRGDLLIGTESHGLYRLDPDKGSPERIMVHYFDSEPDLPQEVDVIIEDEKGNLWLGLLEDVLYFDTSSGESAVRFSLTEEEKAAHEAIRAMLYVDGHLIIGTSAGPRLMEIKTGEVRDLHMANQKLGQHSRNVKQLHLDKQGQLWVGTVAGLFRFQRHQVDALLKGDNEPVAELIIDGLNIWHILPDGDDLLLGTDQGLYRLDADQNLHYVLRLSDSQYHISDDSILQILKDKQGNLWMATKSDGVFRWSEDSARFTNLHKKSRIGKALNHDSIWNLHQDEQGMLWIGSEDGLNRYDPETREMLSFPFNLEQQPAGQWEYGATEIFPAGDGKLWVNARSSLRLFDPEKGLVVESPLDGKLPEYPWGTTMDEQGDLWFATSEGFYRYRPDADELVRVEALNGMLDPAWSHGFIGFYPGQPHRLLISMTGSLWSFDTDTGDLTKLHQLDEGQLSAYQGPESVALDEYGVLWVAYSGYGLFGLDAETLEQKYLYRKKDKLSSDAVYGLQLDKQGYLWMSSHGGLMRLNTKTQHIRHFTHLDGLVTNEFNASAHTRLKDGRLAYGSMKGVTLFDPEDFLEKQNTASEVLITELDLLSTPMDESLTNLSGSELTLEHDDVGLLVRFSTLDYGRLEQTLYQYSITGRDNIDYPPGRDAEVLIPKLRAGNHQFQVRAIDPQSGEKGPAATLTINVRYPPWGSPLAYGLYALIVLVLLSWWWRRKNYQARELYDAHQALQTREKQLQLALSGSNSGVWDWQSDNGLMYQPRLKELGYTDCDSITIEHYLELLHPHDKPAFEQTWSRFIQGEADHFDLSYRLRAEDNQWHWYRDLGRVVERDKDDSILRISGTCTDVTHTRVSEEKLRLFGEAFRHTRDWVLIFNNERLPIAANQAFCEALGIDPETDIGLQLQSFISNEQRLFYRRVMDGLDAGAHWRGELDITGQDKRLHNLMVSINAVSAESSNEISHYIVVMTDISEQKSAQEELRLLANYDSLTNLPNRNLLLDRIQHGIDHARRTRQQLAVLFIDLDKFKQVNDSLGHEAGDGLLLEITDRLKGSLRLDDTVGRLGGDEFVVVIEDIKDKSRLATLARKIISEIDQPITIGNHKVSVSASVGIALYPDDAQTPPDLLKSADIAMYQAKANGRNRHQYFTSKMNQQVHSRLLMENRLKAAFKKGEFENHYQPIVDIESGRTVGFELLLRWRCDGEMISPGEFIPLAEELGLIVPMTWQAMDRGMLALSHWHATGTKPYLAINLSAKHFEAGLRPEEVISRLNCFQLPVSAIRFEITEGVLMKDYDKARTCMQKLHKAGLRFSLDDFGTGYSSLKYLKDFPIQTIKIDQSFVRDIGVDHNDEAIIKTTLLMAESLNMNCVAEGIETPQQVAFFRQQGCRLLQGFLFSRPQPASEIPAMLDRDWGSIPQLQGAKDLSEEG</sequence>
<dbReference type="SUPFAM" id="SSF55073">
    <property type="entry name" value="Nucleotide cyclase"/>
    <property type="match status" value="1"/>
</dbReference>
<evidence type="ECO:0008006" key="7">
    <source>
        <dbReference type="Google" id="ProtNLM"/>
    </source>
</evidence>
<dbReference type="CDD" id="cd01948">
    <property type="entry name" value="EAL"/>
    <property type="match status" value="1"/>
</dbReference>
<dbReference type="SUPFAM" id="SSF55785">
    <property type="entry name" value="PYP-like sensor domain (PAS domain)"/>
    <property type="match status" value="2"/>
</dbReference>
<reference evidence="5 6" key="1">
    <citation type="submission" date="2015-12" db="EMBL/GenBank/DDBJ databases">
        <title>Complete genome of Lacimicrobium alkaliphilum KCTC 32984.</title>
        <authorList>
            <person name="Kim S.-G."/>
            <person name="Lee Y.-J."/>
        </authorList>
    </citation>
    <scope>NUCLEOTIDE SEQUENCE [LARGE SCALE GENOMIC DNA]</scope>
    <source>
        <strain evidence="5 6">YelD216</strain>
    </source>
</reference>
<dbReference type="InterPro" id="IPR035965">
    <property type="entry name" value="PAS-like_dom_sf"/>
</dbReference>
<dbReference type="Gene3D" id="3.30.70.270">
    <property type="match status" value="1"/>
</dbReference>
<dbReference type="Pfam" id="PF13426">
    <property type="entry name" value="PAS_9"/>
    <property type="match status" value="1"/>
</dbReference>
<organism evidence="5 6">
    <name type="scientific">Lacimicrobium alkaliphilum</name>
    <dbReference type="NCBI Taxonomy" id="1526571"/>
    <lineage>
        <taxon>Bacteria</taxon>
        <taxon>Pseudomonadati</taxon>
        <taxon>Pseudomonadota</taxon>
        <taxon>Gammaproteobacteria</taxon>
        <taxon>Alteromonadales</taxon>
        <taxon>Alteromonadaceae</taxon>
        <taxon>Lacimicrobium</taxon>
    </lineage>
</organism>
<dbReference type="SMART" id="SM00086">
    <property type="entry name" value="PAC"/>
    <property type="match status" value="2"/>
</dbReference>
<feature type="domain" description="EAL" evidence="3">
    <location>
        <begin position="1234"/>
        <end position="1486"/>
    </location>
</feature>
<dbReference type="InterPro" id="IPR013783">
    <property type="entry name" value="Ig-like_fold"/>
</dbReference>
<evidence type="ECO:0000259" key="3">
    <source>
        <dbReference type="PROSITE" id="PS50883"/>
    </source>
</evidence>
<dbReference type="CDD" id="cd01949">
    <property type="entry name" value="GGDEF"/>
    <property type="match status" value="1"/>
</dbReference>
<gene>
    <name evidence="5" type="ORF">AT746_17190</name>
</gene>
<dbReference type="SMART" id="SM00052">
    <property type="entry name" value="EAL"/>
    <property type="match status" value="1"/>
</dbReference>
<dbReference type="KEGG" id="lal:AT746_17190"/>
<dbReference type="PANTHER" id="PTHR44757">
    <property type="entry name" value="DIGUANYLATE CYCLASE DGCP"/>
    <property type="match status" value="1"/>
</dbReference>
<dbReference type="Proteomes" id="UP000068447">
    <property type="component" value="Chromosome"/>
</dbReference>
<dbReference type="InterPro" id="IPR043128">
    <property type="entry name" value="Rev_trsase/Diguanyl_cyclase"/>
</dbReference>
<dbReference type="InterPro" id="IPR035919">
    <property type="entry name" value="EAL_sf"/>
</dbReference>